<evidence type="ECO:0000313" key="1">
    <source>
        <dbReference type="EMBL" id="PBK90333.1"/>
    </source>
</evidence>
<gene>
    <name evidence="1" type="ORF">ARMGADRAFT_1032383</name>
</gene>
<evidence type="ECO:0008006" key="3">
    <source>
        <dbReference type="Google" id="ProtNLM"/>
    </source>
</evidence>
<dbReference type="Proteomes" id="UP000217790">
    <property type="component" value="Unassembled WGS sequence"/>
</dbReference>
<organism evidence="1 2">
    <name type="scientific">Armillaria gallica</name>
    <name type="common">Bulbous honey fungus</name>
    <name type="synonym">Armillaria bulbosa</name>
    <dbReference type="NCBI Taxonomy" id="47427"/>
    <lineage>
        <taxon>Eukaryota</taxon>
        <taxon>Fungi</taxon>
        <taxon>Dikarya</taxon>
        <taxon>Basidiomycota</taxon>
        <taxon>Agaricomycotina</taxon>
        <taxon>Agaricomycetes</taxon>
        <taxon>Agaricomycetidae</taxon>
        <taxon>Agaricales</taxon>
        <taxon>Marasmiineae</taxon>
        <taxon>Physalacriaceae</taxon>
        <taxon>Armillaria</taxon>
    </lineage>
</organism>
<dbReference type="OMA" id="TEIDICI"/>
<protein>
    <recommendedName>
        <fullName evidence="3">F-box domain-containing protein</fullName>
    </recommendedName>
</protein>
<accession>A0A2H3DPZ0</accession>
<dbReference type="EMBL" id="KZ293665">
    <property type="protein sequence ID" value="PBK90333.1"/>
    <property type="molecule type" value="Genomic_DNA"/>
</dbReference>
<dbReference type="AlphaFoldDB" id="A0A2H3DPZ0"/>
<name>A0A2H3DPZ0_ARMGA</name>
<sequence length="496" mass="56951">MFGRMRDLFLRCVPDSLKIENSITFPDHSTSLLSHNKSWRYLQEIRTNDHASKRIDQGTSAHKLNLRKRRRTQLNARTQGSNAEFSWPVNQLPLPAEDTFHVSEVFPKESTTLERSADRDFDFHLHLETFEYDEMGPLDSFNDMHILVLSELLRWMAMPQLEIWDVTALNTELDFLEDASERRYSVEPIHVLEHASDEDLPVNFHELQGSHRSLQPVLKHVHCSWIPLNWGLFSPSNLQKLCLKYQPWNGRPSMETLRGILWNSKDTLEHLELTYVVGLYGLLPEPPLPDARLVLRHVTHLVLGYISFREPREVLQAIDFPTLRTLSIRSSRGGLRSGDVLIDVLKYIRVEELLDLRLVNIVVPPMGYMEGDVRGPAEESLSLILQLFRRLSRGHLRMLTLEDCCHCFLGFMNYGREMGGGSVNLSGLKELSLQVSTEDGSKGVISFLRDRLELGTVNGVYTGPVLERLMLTMSTNVQEQLEGLGELARERQISFD</sequence>
<dbReference type="OrthoDB" id="2959807at2759"/>
<keyword evidence="2" id="KW-1185">Reference proteome</keyword>
<evidence type="ECO:0000313" key="2">
    <source>
        <dbReference type="Proteomes" id="UP000217790"/>
    </source>
</evidence>
<reference evidence="2" key="1">
    <citation type="journal article" date="2017" name="Nat. Ecol. Evol.">
        <title>Genome expansion and lineage-specific genetic innovations in the forest pathogenic fungi Armillaria.</title>
        <authorList>
            <person name="Sipos G."/>
            <person name="Prasanna A.N."/>
            <person name="Walter M.C."/>
            <person name="O'Connor E."/>
            <person name="Balint B."/>
            <person name="Krizsan K."/>
            <person name="Kiss B."/>
            <person name="Hess J."/>
            <person name="Varga T."/>
            <person name="Slot J."/>
            <person name="Riley R."/>
            <person name="Boka B."/>
            <person name="Rigling D."/>
            <person name="Barry K."/>
            <person name="Lee J."/>
            <person name="Mihaltcheva S."/>
            <person name="LaButti K."/>
            <person name="Lipzen A."/>
            <person name="Waldron R."/>
            <person name="Moloney N.M."/>
            <person name="Sperisen C."/>
            <person name="Kredics L."/>
            <person name="Vagvoelgyi C."/>
            <person name="Patrignani A."/>
            <person name="Fitzpatrick D."/>
            <person name="Nagy I."/>
            <person name="Doyle S."/>
            <person name="Anderson J.B."/>
            <person name="Grigoriev I.V."/>
            <person name="Gueldener U."/>
            <person name="Muensterkoetter M."/>
            <person name="Nagy L.G."/>
        </authorList>
    </citation>
    <scope>NUCLEOTIDE SEQUENCE [LARGE SCALE GENOMIC DNA]</scope>
    <source>
        <strain evidence="2">Ar21-2</strain>
    </source>
</reference>
<proteinExistence type="predicted"/>
<dbReference type="InParanoid" id="A0A2H3DPZ0"/>